<evidence type="ECO:0000256" key="9">
    <source>
        <dbReference type="ARBA" id="ARBA00023170"/>
    </source>
</evidence>
<evidence type="ECO:0000259" key="12">
    <source>
        <dbReference type="PROSITE" id="PS51030"/>
    </source>
</evidence>
<keyword evidence="7 11" id="KW-0238">DNA-binding</keyword>
<protein>
    <recommendedName>
        <fullName evidence="16">Nuclear receptor domain-containing protein</fullName>
    </recommendedName>
</protein>
<evidence type="ECO:0000256" key="3">
    <source>
        <dbReference type="ARBA" id="ARBA00022723"/>
    </source>
</evidence>
<dbReference type="InterPro" id="IPR013088">
    <property type="entry name" value="Znf_NHR/GATA"/>
</dbReference>
<dbReference type="Gene3D" id="3.30.50.10">
    <property type="entry name" value="Erythroid Transcription Factor GATA-1, subunit A"/>
    <property type="match status" value="1"/>
</dbReference>
<keyword evidence="4 11" id="KW-0863">Zinc-finger</keyword>
<accession>A0A8S1H5Z5</accession>
<keyword evidence="15" id="KW-1185">Reference proteome</keyword>
<dbReference type="GO" id="GO:0008270">
    <property type="term" value="F:zinc ion binding"/>
    <property type="evidence" value="ECO:0007669"/>
    <property type="project" value="UniProtKB-KW"/>
</dbReference>
<keyword evidence="10 11" id="KW-0539">Nucleus</keyword>
<evidence type="ECO:0000256" key="6">
    <source>
        <dbReference type="ARBA" id="ARBA00023015"/>
    </source>
</evidence>
<dbReference type="SMART" id="SM00399">
    <property type="entry name" value="ZnF_C4"/>
    <property type="match status" value="1"/>
</dbReference>
<evidence type="ECO:0000256" key="11">
    <source>
        <dbReference type="RuleBase" id="RU004334"/>
    </source>
</evidence>
<dbReference type="PROSITE" id="PS51030">
    <property type="entry name" value="NUCLEAR_REC_DBD_2"/>
    <property type="match status" value="1"/>
</dbReference>
<dbReference type="SMART" id="SM00430">
    <property type="entry name" value="HOLI"/>
    <property type="match status" value="1"/>
</dbReference>
<dbReference type="CDD" id="cd06960">
    <property type="entry name" value="NR_DBD_HNF4A"/>
    <property type="match status" value="1"/>
</dbReference>
<dbReference type="SUPFAM" id="SSF48508">
    <property type="entry name" value="Nuclear receptor ligand-binding domain"/>
    <property type="match status" value="1"/>
</dbReference>
<dbReference type="InterPro" id="IPR001628">
    <property type="entry name" value="Znf_hrmn_rcpt"/>
</dbReference>
<comment type="caution">
    <text evidence="14">The sequence shown here is derived from an EMBL/GenBank/DDBJ whole genome shotgun (WGS) entry which is preliminary data.</text>
</comment>
<dbReference type="PANTHER" id="PTHR46587:SF7">
    <property type="entry name" value="NUCLEAR HORMONE RECEPTOR FAMILY MEMBER NHR-19"/>
    <property type="match status" value="1"/>
</dbReference>
<dbReference type="Proteomes" id="UP000835052">
    <property type="component" value="Unassembled WGS sequence"/>
</dbReference>
<keyword evidence="5 11" id="KW-0862">Zinc</keyword>
<dbReference type="InterPro" id="IPR035500">
    <property type="entry name" value="NHR-like_dom_sf"/>
</dbReference>
<dbReference type="SUPFAM" id="SSF57716">
    <property type="entry name" value="Glucocorticoid receptor-like (DNA-binding domain)"/>
    <property type="match status" value="1"/>
</dbReference>
<dbReference type="PRINTS" id="PR00047">
    <property type="entry name" value="STROIDFINGER"/>
</dbReference>
<dbReference type="PROSITE" id="PS51843">
    <property type="entry name" value="NR_LBD"/>
    <property type="match status" value="1"/>
</dbReference>
<evidence type="ECO:0000256" key="5">
    <source>
        <dbReference type="ARBA" id="ARBA00022833"/>
    </source>
</evidence>
<reference evidence="14" key="1">
    <citation type="submission" date="2020-10" db="EMBL/GenBank/DDBJ databases">
        <authorList>
            <person name="Kikuchi T."/>
        </authorList>
    </citation>
    <scope>NUCLEOTIDE SEQUENCE</scope>
    <source>
        <strain evidence="14">NKZ352</strain>
    </source>
</reference>
<evidence type="ECO:0008006" key="16">
    <source>
        <dbReference type="Google" id="ProtNLM"/>
    </source>
</evidence>
<dbReference type="GO" id="GO:0000978">
    <property type="term" value="F:RNA polymerase II cis-regulatory region sequence-specific DNA binding"/>
    <property type="evidence" value="ECO:0007669"/>
    <property type="project" value="InterPro"/>
</dbReference>
<dbReference type="Pfam" id="PF00105">
    <property type="entry name" value="zf-C4"/>
    <property type="match status" value="1"/>
</dbReference>
<dbReference type="Gene3D" id="1.10.565.10">
    <property type="entry name" value="Retinoid X Receptor"/>
    <property type="match status" value="1"/>
</dbReference>
<sequence>MSIKIRKGRKAEAGNCVICGENCLGKHYGITACLGCKTFFRRAVIQGQRDSCEKIGECNAISARKSCRGCRYRKCLDAGMTREALKPRRDLIGLGKVKKAKIVDVPSTSKEDPPSLIHQLTELDKRLRRKKYELIRQRQDMINMVDLLSMRKHDEENGPLRVTSARDLAYVLEIDLLIMLEWTRRLPVFDGMPVDDKMVLLKRFSQYYILLEHGRHTADSNVDDAWLISNGTCWPREVEKLPEKARKTISEDWKWRQEKLYRESTSVYIDEVSNPLRLLDLSWEEMAVLKIILLFPNAEIGLTSPTRARVDAFRDTVVHALFQKL</sequence>
<organism evidence="14 15">
    <name type="scientific">Caenorhabditis auriculariae</name>
    <dbReference type="NCBI Taxonomy" id="2777116"/>
    <lineage>
        <taxon>Eukaryota</taxon>
        <taxon>Metazoa</taxon>
        <taxon>Ecdysozoa</taxon>
        <taxon>Nematoda</taxon>
        <taxon>Chromadorea</taxon>
        <taxon>Rhabditida</taxon>
        <taxon>Rhabditina</taxon>
        <taxon>Rhabditomorpha</taxon>
        <taxon>Rhabditoidea</taxon>
        <taxon>Rhabditidae</taxon>
        <taxon>Peloderinae</taxon>
        <taxon>Caenorhabditis</taxon>
    </lineage>
</organism>
<dbReference type="OrthoDB" id="5771769at2759"/>
<keyword evidence="6 11" id="KW-0805">Transcription regulation</keyword>
<dbReference type="AlphaFoldDB" id="A0A8S1H5Z5"/>
<evidence type="ECO:0000313" key="15">
    <source>
        <dbReference type="Proteomes" id="UP000835052"/>
    </source>
</evidence>
<dbReference type="PROSITE" id="PS00031">
    <property type="entry name" value="NUCLEAR_REC_DBD_1"/>
    <property type="match status" value="1"/>
</dbReference>
<dbReference type="PANTHER" id="PTHR46587">
    <property type="entry name" value="NUCLEAR HORMONE RECEPTOR FAMILY"/>
    <property type="match status" value="1"/>
</dbReference>
<dbReference type="GO" id="GO:0003700">
    <property type="term" value="F:DNA-binding transcription factor activity"/>
    <property type="evidence" value="ECO:0007669"/>
    <property type="project" value="InterPro"/>
</dbReference>
<comment type="similarity">
    <text evidence="2 11">Belongs to the nuclear hormone receptor family.</text>
</comment>
<evidence type="ECO:0000256" key="1">
    <source>
        <dbReference type="ARBA" id="ARBA00004123"/>
    </source>
</evidence>
<dbReference type="InterPro" id="IPR001723">
    <property type="entry name" value="Nuclear_hrmn_rcpt"/>
</dbReference>
<keyword evidence="8 11" id="KW-0804">Transcription</keyword>
<dbReference type="GO" id="GO:0005634">
    <property type="term" value="C:nucleus"/>
    <property type="evidence" value="ECO:0007669"/>
    <property type="project" value="UniProtKB-SubCell"/>
</dbReference>
<gene>
    <name evidence="14" type="ORF">CAUJ_LOCUS6107</name>
</gene>
<evidence type="ECO:0000313" key="14">
    <source>
        <dbReference type="EMBL" id="CAD6190188.1"/>
    </source>
</evidence>
<feature type="domain" description="Nuclear receptor" evidence="12">
    <location>
        <begin position="13"/>
        <end position="87"/>
    </location>
</feature>
<evidence type="ECO:0000256" key="4">
    <source>
        <dbReference type="ARBA" id="ARBA00022771"/>
    </source>
</evidence>
<comment type="subcellular location">
    <subcellularLocation>
        <location evidence="1 11">Nucleus</location>
    </subcellularLocation>
</comment>
<evidence type="ECO:0000259" key="13">
    <source>
        <dbReference type="PROSITE" id="PS51843"/>
    </source>
</evidence>
<evidence type="ECO:0000256" key="10">
    <source>
        <dbReference type="ARBA" id="ARBA00023242"/>
    </source>
</evidence>
<dbReference type="InterPro" id="IPR000536">
    <property type="entry name" value="Nucl_hrmn_rcpt_lig-bd"/>
</dbReference>
<evidence type="ECO:0000256" key="2">
    <source>
        <dbReference type="ARBA" id="ARBA00005993"/>
    </source>
</evidence>
<dbReference type="EMBL" id="CAJGYM010000014">
    <property type="protein sequence ID" value="CAD6190188.1"/>
    <property type="molecule type" value="Genomic_DNA"/>
</dbReference>
<keyword evidence="3 11" id="KW-0479">Metal-binding</keyword>
<feature type="domain" description="NR LBD" evidence="13">
    <location>
        <begin position="112"/>
        <end position="325"/>
    </location>
</feature>
<dbReference type="InterPro" id="IPR049636">
    <property type="entry name" value="HNF4-like_DBD"/>
</dbReference>
<dbReference type="PRINTS" id="PR00398">
    <property type="entry name" value="STRDHORMONER"/>
</dbReference>
<evidence type="ECO:0000256" key="7">
    <source>
        <dbReference type="ARBA" id="ARBA00023125"/>
    </source>
</evidence>
<name>A0A8S1H5Z5_9PELO</name>
<keyword evidence="9 11" id="KW-0675">Receptor</keyword>
<evidence type="ECO:0000256" key="8">
    <source>
        <dbReference type="ARBA" id="ARBA00023163"/>
    </source>
</evidence>
<proteinExistence type="inferred from homology"/>
<dbReference type="Pfam" id="PF00104">
    <property type="entry name" value="Hormone_recep"/>
    <property type="match status" value="1"/>
</dbReference>